<feature type="coiled-coil region" evidence="2">
    <location>
        <begin position="348"/>
        <end position="389"/>
    </location>
</feature>
<dbReference type="EMBL" id="MPUH01000108">
    <property type="protein sequence ID" value="OMJ90184.1"/>
    <property type="molecule type" value="Genomic_DNA"/>
</dbReference>
<keyword evidence="1" id="KW-0862">Zinc</keyword>
<accession>A0A1R2CMD6</accession>
<dbReference type="AlphaFoldDB" id="A0A1R2CMD6"/>
<organism evidence="3 4">
    <name type="scientific">Stentor coeruleus</name>
    <dbReference type="NCBI Taxonomy" id="5963"/>
    <lineage>
        <taxon>Eukaryota</taxon>
        <taxon>Sar</taxon>
        <taxon>Alveolata</taxon>
        <taxon>Ciliophora</taxon>
        <taxon>Postciliodesmatophora</taxon>
        <taxon>Heterotrichea</taxon>
        <taxon>Heterotrichida</taxon>
        <taxon>Stentoridae</taxon>
        <taxon>Stentor</taxon>
    </lineage>
</organism>
<name>A0A1R2CMD6_9CILI</name>
<dbReference type="GO" id="GO:0008270">
    <property type="term" value="F:zinc ion binding"/>
    <property type="evidence" value="ECO:0007669"/>
    <property type="project" value="UniProtKB-KW"/>
</dbReference>
<evidence type="ECO:0000313" key="4">
    <source>
        <dbReference type="Proteomes" id="UP000187209"/>
    </source>
</evidence>
<evidence type="ECO:0000256" key="2">
    <source>
        <dbReference type="SAM" id="Coils"/>
    </source>
</evidence>
<evidence type="ECO:0000313" key="3">
    <source>
        <dbReference type="EMBL" id="OMJ90184.1"/>
    </source>
</evidence>
<dbReference type="GO" id="GO:0035556">
    <property type="term" value="P:intracellular signal transduction"/>
    <property type="evidence" value="ECO:0007669"/>
    <property type="project" value="InterPro"/>
</dbReference>
<keyword evidence="1" id="KW-0863">Zinc-finger</keyword>
<dbReference type="InterPro" id="IPR001562">
    <property type="entry name" value="Znf_Btk_motif"/>
</dbReference>
<protein>
    <submittedName>
        <fullName evidence="3">Uncharacterized protein</fullName>
    </submittedName>
</protein>
<comment type="caution">
    <text evidence="3">The sequence shown here is derived from an EMBL/GenBank/DDBJ whole genome shotgun (WGS) entry which is preliminary data.</text>
</comment>
<proteinExistence type="predicted"/>
<gene>
    <name evidence="3" type="ORF">SteCoe_7473</name>
</gene>
<dbReference type="PROSITE" id="PS51113">
    <property type="entry name" value="ZF_BTK"/>
    <property type="match status" value="1"/>
</dbReference>
<evidence type="ECO:0000256" key="1">
    <source>
        <dbReference type="PROSITE-ProRule" id="PRU00432"/>
    </source>
</evidence>
<keyword evidence="2" id="KW-0175">Coiled coil</keyword>
<keyword evidence="4" id="KW-1185">Reference proteome</keyword>
<sequence>MRQYRIVTPTSSITNFTSKNHTENRKERTLTNGLTLADISKRKSRVASANGSPTLRNLKSIRSRTTNNSISPEQAAIVVKDYIMPLFRMDKEAKHLKRRSELYGMKIKQTDKKESGIISDFKLVEELSSKLESMRETKKEIERQFKQAHQDKIVYENDYNLLNEKLLNSESNIIFLNYTLTQTLKKVNQDKFGFSLMNEQYFKYKSLYEEEVIHSSSLSKFLEEEKAKNDKIRNIAVKLEYVNTLLVMENDILGEKLKGLYESLNSLIGHQSIDNKILNEYQIIILDNQKLCEDEIRELKMIMTVHDEKQELEQMVKELSDITLGIQDRKDRYIKMLREKNIKLDNELKNVTFNRDKQKTELEELDKKYKNLQDEHIKLRTKLKSYKKNVTTDLLQEKYCKNCQKPFTEAGNFNWSCKRHSSQYCEGVYWCCGQKGKDAQGCITSKHISIEDKELIEDGKKNEIIIFCSSCRNQGHSLSECPKDPNARSHFDPTEELTRIEDYVKNRKKMNTDSYMLKQKLMGMAMQRIKKSDTLIKNEVELSRLQHKRVFSDIMKYKKDIVQFQSEDLLDLFNSF</sequence>
<dbReference type="Proteomes" id="UP000187209">
    <property type="component" value="Unassembled WGS sequence"/>
</dbReference>
<reference evidence="3 4" key="1">
    <citation type="submission" date="2016-11" db="EMBL/GenBank/DDBJ databases">
        <title>The macronuclear genome of Stentor coeruleus: a giant cell with tiny introns.</title>
        <authorList>
            <person name="Slabodnick M."/>
            <person name="Ruby J.G."/>
            <person name="Reiff S.B."/>
            <person name="Swart E.C."/>
            <person name="Gosai S."/>
            <person name="Prabakaran S."/>
            <person name="Witkowska E."/>
            <person name="Larue G.E."/>
            <person name="Fisher S."/>
            <person name="Freeman R.M."/>
            <person name="Gunawardena J."/>
            <person name="Chu W."/>
            <person name="Stover N.A."/>
            <person name="Gregory B.D."/>
            <person name="Nowacki M."/>
            <person name="Derisi J."/>
            <person name="Roy S.W."/>
            <person name="Marshall W.F."/>
            <person name="Sood P."/>
        </authorList>
    </citation>
    <scope>NUCLEOTIDE SEQUENCE [LARGE SCALE GENOMIC DNA]</scope>
    <source>
        <strain evidence="3">WM001</strain>
    </source>
</reference>
<dbReference type="OrthoDB" id="313515at2759"/>
<feature type="coiled-coil region" evidence="2">
    <location>
        <begin position="124"/>
        <end position="158"/>
    </location>
</feature>
<keyword evidence="1" id="KW-0479">Metal-binding</keyword>